<accession>A0ABN7IKK7</accession>
<reference evidence="3" key="1">
    <citation type="submission" date="2020-10" db="EMBL/GenBank/DDBJ databases">
        <authorList>
            <person name="Sedaghatjoo S."/>
        </authorList>
    </citation>
    <scope>NUCLEOTIDE SEQUENCE</scope>
    <source>
        <strain evidence="3">AZH3</strain>
    </source>
</reference>
<dbReference type="EMBL" id="CAJHJG010000316">
    <property type="protein sequence ID" value="CAD6901165.1"/>
    <property type="molecule type" value="Genomic_DNA"/>
</dbReference>
<protein>
    <recommendedName>
        <fullName evidence="5">Transmembrane protein</fullName>
    </recommendedName>
</protein>
<keyword evidence="2" id="KW-1133">Transmembrane helix</keyword>
<evidence type="ECO:0000313" key="3">
    <source>
        <dbReference type="EMBL" id="CAD6901165.1"/>
    </source>
</evidence>
<comment type="caution">
    <text evidence="3">The sequence shown here is derived from an EMBL/GenBank/DDBJ whole genome shotgun (WGS) entry which is preliminary data.</text>
</comment>
<proteinExistence type="predicted"/>
<name>A0ABN7IKK7_9BASI</name>
<gene>
    <name evidence="3" type="ORF">JKIAZH3_G2605</name>
</gene>
<keyword evidence="4" id="KW-1185">Reference proteome</keyword>
<dbReference type="Proteomes" id="UP000836402">
    <property type="component" value="Unassembled WGS sequence"/>
</dbReference>
<keyword evidence="2" id="KW-0812">Transmembrane</keyword>
<evidence type="ECO:0000313" key="4">
    <source>
        <dbReference type="Proteomes" id="UP000836402"/>
    </source>
</evidence>
<feature type="region of interest" description="Disordered" evidence="1">
    <location>
        <begin position="130"/>
        <end position="155"/>
    </location>
</feature>
<evidence type="ECO:0000256" key="1">
    <source>
        <dbReference type="SAM" id="MobiDB-lite"/>
    </source>
</evidence>
<sequence>MKTAPSHATWPSVIRTKPGSPIWRSAGAAGSVVNIGHHDAQRSITYFTVQCGCIAFGGTCIVALGVGVVATLHPSMEAQAASGVFNYALVSLCYITLVAAGISLVSIAYSSFEKPFSALLQATAASGQHAVGQPADRGSSPTSAGGHGRKARPWLSLHLGPTGLQIDLEDLEGESESSFHASFQTTPELQSTAEFTEPSFSIRGLVSPDAIFVRSRRNEPMTIDVAAATSNTSLSSSTVSSSYLDPARGIKVSCATVVVRTPATLVGPDSPCDLLLQRSLSAPFSSYYGPSSGPLCSQGTKHQ</sequence>
<keyword evidence="2" id="KW-0472">Membrane</keyword>
<evidence type="ECO:0000256" key="2">
    <source>
        <dbReference type="SAM" id="Phobius"/>
    </source>
</evidence>
<feature type="transmembrane region" description="Helical" evidence="2">
    <location>
        <begin position="47"/>
        <end position="72"/>
    </location>
</feature>
<evidence type="ECO:0008006" key="5">
    <source>
        <dbReference type="Google" id="ProtNLM"/>
    </source>
</evidence>
<feature type="transmembrane region" description="Helical" evidence="2">
    <location>
        <begin position="84"/>
        <end position="109"/>
    </location>
</feature>
<organism evidence="3 4">
    <name type="scientific">Tilletia caries</name>
    <name type="common">wheat bunt fungus</name>
    <dbReference type="NCBI Taxonomy" id="13290"/>
    <lineage>
        <taxon>Eukaryota</taxon>
        <taxon>Fungi</taxon>
        <taxon>Dikarya</taxon>
        <taxon>Basidiomycota</taxon>
        <taxon>Ustilaginomycotina</taxon>
        <taxon>Exobasidiomycetes</taxon>
        <taxon>Tilletiales</taxon>
        <taxon>Tilletiaceae</taxon>
        <taxon>Tilletia</taxon>
    </lineage>
</organism>